<keyword evidence="3" id="KW-1185">Reference proteome</keyword>
<keyword evidence="1" id="KW-0732">Signal</keyword>
<gene>
    <name evidence="2" type="ORF">DIATSA_LOCUS1185</name>
</gene>
<dbReference type="EMBL" id="OU893341">
    <property type="protein sequence ID" value="CAG9782974.1"/>
    <property type="molecule type" value="Genomic_DNA"/>
</dbReference>
<evidence type="ECO:0000256" key="1">
    <source>
        <dbReference type="SAM" id="SignalP"/>
    </source>
</evidence>
<feature type="chain" id="PRO_5040478068" evidence="1">
    <location>
        <begin position="17"/>
        <end position="260"/>
    </location>
</feature>
<protein>
    <submittedName>
        <fullName evidence="2">Uncharacterized protein</fullName>
    </submittedName>
</protein>
<accession>A0A9N9N293</accession>
<dbReference type="OrthoDB" id="6418774at2759"/>
<proteinExistence type="predicted"/>
<evidence type="ECO:0000313" key="2">
    <source>
        <dbReference type="EMBL" id="CAG9782974.1"/>
    </source>
</evidence>
<name>A0A9N9N293_9NEOP</name>
<reference evidence="2" key="2">
    <citation type="submission" date="2022-10" db="EMBL/GenBank/DDBJ databases">
        <authorList>
            <consortium name="ENA_rothamsted_submissions"/>
            <consortium name="culmorum"/>
            <person name="King R."/>
        </authorList>
    </citation>
    <scope>NUCLEOTIDE SEQUENCE</scope>
</reference>
<organism evidence="2 3">
    <name type="scientific">Diatraea saccharalis</name>
    <name type="common">sugarcane borer</name>
    <dbReference type="NCBI Taxonomy" id="40085"/>
    <lineage>
        <taxon>Eukaryota</taxon>
        <taxon>Metazoa</taxon>
        <taxon>Ecdysozoa</taxon>
        <taxon>Arthropoda</taxon>
        <taxon>Hexapoda</taxon>
        <taxon>Insecta</taxon>
        <taxon>Pterygota</taxon>
        <taxon>Neoptera</taxon>
        <taxon>Endopterygota</taxon>
        <taxon>Lepidoptera</taxon>
        <taxon>Glossata</taxon>
        <taxon>Ditrysia</taxon>
        <taxon>Pyraloidea</taxon>
        <taxon>Crambidae</taxon>
        <taxon>Crambinae</taxon>
        <taxon>Diatraea</taxon>
    </lineage>
</organism>
<sequence>MWWAVWCAVVAAGAGAASAPAPDSIAPLDLVQMDSQATDDLPYGSQEGINYGIPPMGSRYASGTPWLYLLAEMPRESQFMQEVVITRIMSNYVIDKVPITYLNVYTSPEHLYDNKKSIEDVMLYHFTDEIIFKSSHNLKILNGYKVSIKMKYKRCNLGRSFRDTWIKSWRSWGHVVVKDGVATKGLGGAVPQGPQAQGALESLPENLNRTQLLKISAIFKIKMTVKKKKKSALYGILGYQPSEDIPPCVYIADGKMVKAE</sequence>
<evidence type="ECO:0000313" key="3">
    <source>
        <dbReference type="Proteomes" id="UP001153714"/>
    </source>
</evidence>
<dbReference type="Proteomes" id="UP001153714">
    <property type="component" value="Chromosome 10"/>
</dbReference>
<reference evidence="2" key="1">
    <citation type="submission" date="2021-12" db="EMBL/GenBank/DDBJ databases">
        <authorList>
            <person name="King R."/>
        </authorList>
    </citation>
    <scope>NUCLEOTIDE SEQUENCE</scope>
</reference>
<dbReference type="AlphaFoldDB" id="A0A9N9N293"/>
<feature type="signal peptide" evidence="1">
    <location>
        <begin position="1"/>
        <end position="16"/>
    </location>
</feature>